<dbReference type="EMBL" id="ML976979">
    <property type="protein sequence ID" value="KAF1962230.1"/>
    <property type="molecule type" value="Genomic_DNA"/>
</dbReference>
<evidence type="ECO:0000313" key="3">
    <source>
        <dbReference type="Proteomes" id="UP000800035"/>
    </source>
</evidence>
<dbReference type="PANTHER" id="PTHR33112:SF16">
    <property type="entry name" value="HETEROKARYON INCOMPATIBILITY DOMAIN-CONTAINING PROTEIN"/>
    <property type="match status" value="1"/>
</dbReference>
<dbReference type="OrthoDB" id="2958217at2759"/>
<gene>
    <name evidence="2" type="ORF">CC80DRAFT_354398</name>
</gene>
<proteinExistence type="predicted"/>
<feature type="non-terminal residue" evidence="2">
    <location>
        <position position="200"/>
    </location>
</feature>
<keyword evidence="3" id="KW-1185">Reference proteome</keyword>
<sequence>TVYQHNVGSALVRGWLDLCAECHSGHCAPIPRTEPRKFNFRVIDVVHSQVVSAPDDCMYAALSYVWGPATQVMNKKDVRTTLTSPGGMDHLPIPQTIRDSMEFCKAIGYTYLWVDALCIEQDEPGDLGSQIAAMDQVYSDASFTIVAAAGTHCDFGLPGFNGSRDFVQHASAIAGTVYLTTQRSPSLDALTSKWNTRGWT</sequence>
<organism evidence="2 3">
    <name type="scientific">Byssothecium circinans</name>
    <dbReference type="NCBI Taxonomy" id="147558"/>
    <lineage>
        <taxon>Eukaryota</taxon>
        <taxon>Fungi</taxon>
        <taxon>Dikarya</taxon>
        <taxon>Ascomycota</taxon>
        <taxon>Pezizomycotina</taxon>
        <taxon>Dothideomycetes</taxon>
        <taxon>Pleosporomycetidae</taxon>
        <taxon>Pleosporales</taxon>
        <taxon>Massarineae</taxon>
        <taxon>Massarinaceae</taxon>
        <taxon>Byssothecium</taxon>
    </lineage>
</organism>
<feature type="domain" description="Heterokaryon incompatibility" evidence="1">
    <location>
        <begin position="59"/>
        <end position="200"/>
    </location>
</feature>
<evidence type="ECO:0000313" key="2">
    <source>
        <dbReference type="EMBL" id="KAF1962230.1"/>
    </source>
</evidence>
<evidence type="ECO:0000259" key="1">
    <source>
        <dbReference type="Pfam" id="PF06985"/>
    </source>
</evidence>
<dbReference type="Pfam" id="PF06985">
    <property type="entry name" value="HET"/>
    <property type="match status" value="1"/>
</dbReference>
<name>A0A6A5UD50_9PLEO</name>
<dbReference type="Proteomes" id="UP000800035">
    <property type="component" value="Unassembled WGS sequence"/>
</dbReference>
<dbReference type="AlphaFoldDB" id="A0A6A5UD50"/>
<accession>A0A6A5UD50</accession>
<protein>
    <submittedName>
        <fullName evidence="2">HET-domain-containing protein</fullName>
    </submittedName>
</protein>
<dbReference type="InterPro" id="IPR010730">
    <property type="entry name" value="HET"/>
</dbReference>
<dbReference type="PANTHER" id="PTHR33112">
    <property type="entry name" value="DOMAIN PROTEIN, PUTATIVE-RELATED"/>
    <property type="match status" value="1"/>
</dbReference>
<feature type="non-terminal residue" evidence="2">
    <location>
        <position position="1"/>
    </location>
</feature>
<reference evidence="2" key="1">
    <citation type="journal article" date="2020" name="Stud. Mycol.">
        <title>101 Dothideomycetes genomes: a test case for predicting lifestyles and emergence of pathogens.</title>
        <authorList>
            <person name="Haridas S."/>
            <person name="Albert R."/>
            <person name="Binder M."/>
            <person name="Bloem J."/>
            <person name="Labutti K."/>
            <person name="Salamov A."/>
            <person name="Andreopoulos B."/>
            <person name="Baker S."/>
            <person name="Barry K."/>
            <person name="Bills G."/>
            <person name="Bluhm B."/>
            <person name="Cannon C."/>
            <person name="Castanera R."/>
            <person name="Culley D."/>
            <person name="Daum C."/>
            <person name="Ezra D."/>
            <person name="Gonzalez J."/>
            <person name="Henrissat B."/>
            <person name="Kuo A."/>
            <person name="Liang C."/>
            <person name="Lipzen A."/>
            <person name="Lutzoni F."/>
            <person name="Magnuson J."/>
            <person name="Mondo S."/>
            <person name="Nolan M."/>
            <person name="Ohm R."/>
            <person name="Pangilinan J."/>
            <person name="Park H.-J."/>
            <person name="Ramirez L."/>
            <person name="Alfaro M."/>
            <person name="Sun H."/>
            <person name="Tritt A."/>
            <person name="Yoshinaga Y."/>
            <person name="Zwiers L.-H."/>
            <person name="Turgeon B."/>
            <person name="Goodwin S."/>
            <person name="Spatafora J."/>
            <person name="Crous P."/>
            <person name="Grigoriev I."/>
        </authorList>
    </citation>
    <scope>NUCLEOTIDE SEQUENCE</scope>
    <source>
        <strain evidence="2">CBS 675.92</strain>
    </source>
</reference>